<dbReference type="InterPro" id="IPR036271">
    <property type="entry name" value="Tet_transcr_reg_TetR-rel_C_sf"/>
</dbReference>
<evidence type="ECO:0000256" key="1">
    <source>
        <dbReference type="ARBA" id="ARBA00022491"/>
    </source>
</evidence>
<dbReference type="InterPro" id="IPR009057">
    <property type="entry name" value="Homeodomain-like_sf"/>
</dbReference>
<organism evidence="5 6">
    <name type="scientific">Neobacillus rhizosphaerae</name>
    <dbReference type="NCBI Taxonomy" id="2880965"/>
    <lineage>
        <taxon>Bacteria</taxon>
        <taxon>Bacillati</taxon>
        <taxon>Bacillota</taxon>
        <taxon>Bacilli</taxon>
        <taxon>Bacillales</taxon>
        <taxon>Bacillaceae</taxon>
        <taxon>Neobacillus</taxon>
    </lineage>
</organism>
<dbReference type="EMBL" id="CALBWS010000015">
    <property type="protein sequence ID" value="CAH2715337.1"/>
    <property type="molecule type" value="Genomic_DNA"/>
</dbReference>
<dbReference type="Gene3D" id="1.10.10.60">
    <property type="entry name" value="Homeodomain-like"/>
    <property type="match status" value="1"/>
</dbReference>
<dbReference type="Gene3D" id="1.10.357.10">
    <property type="entry name" value="Tetracycline Repressor, domain 2"/>
    <property type="match status" value="1"/>
</dbReference>
<dbReference type="PROSITE" id="PS50977">
    <property type="entry name" value="HTH_TETR_2"/>
    <property type="match status" value="1"/>
</dbReference>
<feature type="domain" description="HTH tetR-type" evidence="4">
    <location>
        <begin position="11"/>
        <end position="71"/>
    </location>
</feature>
<dbReference type="PANTHER" id="PTHR43479:SF11">
    <property type="entry name" value="ACREF_ENVCD OPERON REPRESSOR-RELATED"/>
    <property type="match status" value="1"/>
</dbReference>
<feature type="DNA-binding region" description="H-T-H motif" evidence="3">
    <location>
        <begin position="34"/>
        <end position="53"/>
    </location>
</feature>
<dbReference type="PANTHER" id="PTHR43479">
    <property type="entry name" value="ACREF/ENVCD OPERON REPRESSOR-RELATED"/>
    <property type="match status" value="1"/>
</dbReference>
<keyword evidence="6" id="KW-1185">Reference proteome</keyword>
<dbReference type="InterPro" id="IPR001647">
    <property type="entry name" value="HTH_TetR"/>
</dbReference>
<dbReference type="InterPro" id="IPR050624">
    <property type="entry name" value="HTH-type_Tx_Regulator"/>
</dbReference>
<evidence type="ECO:0000256" key="3">
    <source>
        <dbReference type="PROSITE-ProRule" id="PRU00335"/>
    </source>
</evidence>
<gene>
    <name evidence="5" type="ORF">BACCIP111895_02521</name>
</gene>
<protein>
    <recommendedName>
        <fullName evidence="4">HTH tetR-type domain-containing protein</fullName>
    </recommendedName>
</protein>
<dbReference type="Pfam" id="PF00440">
    <property type="entry name" value="TetR_N"/>
    <property type="match status" value="1"/>
</dbReference>
<reference evidence="5" key="1">
    <citation type="submission" date="2022-04" db="EMBL/GenBank/DDBJ databases">
        <authorList>
            <person name="Criscuolo A."/>
        </authorList>
    </citation>
    <scope>NUCLEOTIDE SEQUENCE</scope>
    <source>
        <strain evidence="5">CIP111895</strain>
    </source>
</reference>
<evidence type="ECO:0000256" key="2">
    <source>
        <dbReference type="ARBA" id="ARBA00023125"/>
    </source>
</evidence>
<name>A0ABN8KS20_9BACI</name>
<evidence type="ECO:0000313" key="6">
    <source>
        <dbReference type="Proteomes" id="UP000838308"/>
    </source>
</evidence>
<keyword evidence="1" id="KW-0678">Repressor</keyword>
<dbReference type="SUPFAM" id="SSF48498">
    <property type="entry name" value="Tetracyclin repressor-like, C-terminal domain"/>
    <property type="match status" value="1"/>
</dbReference>
<sequence>MPKAFNENEKQMITGALLEQGRILFRQFGLQKTSINEITKNVGIAPGTFYKFYQSKEELYFEILEREEEQIKEHFLSVDIFKEHQPKQAIKSLLLQTINTIETNPLIRQLYFENNMDALLRKLPPEKLEEHFNQDSAALLPLIKQWQKKGVLLEENPEVIAGVLRSLFMLTIHQKEIGETVYQQTMELFIDLIVEGLVKEES</sequence>
<evidence type="ECO:0000313" key="5">
    <source>
        <dbReference type="EMBL" id="CAH2715337.1"/>
    </source>
</evidence>
<accession>A0ABN8KS20</accession>
<dbReference type="RefSeq" id="WP_248735616.1">
    <property type="nucleotide sequence ID" value="NZ_CALBWS010000015.1"/>
</dbReference>
<dbReference type="Proteomes" id="UP000838308">
    <property type="component" value="Unassembled WGS sequence"/>
</dbReference>
<proteinExistence type="predicted"/>
<keyword evidence="2 3" id="KW-0238">DNA-binding</keyword>
<comment type="caution">
    <text evidence="5">The sequence shown here is derived from an EMBL/GenBank/DDBJ whole genome shotgun (WGS) entry which is preliminary data.</text>
</comment>
<evidence type="ECO:0000259" key="4">
    <source>
        <dbReference type="PROSITE" id="PS50977"/>
    </source>
</evidence>
<dbReference type="SUPFAM" id="SSF46689">
    <property type="entry name" value="Homeodomain-like"/>
    <property type="match status" value="1"/>
</dbReference>